<dbReference type="RefSeq" id="WP_005189651.1">
    <property type="nucleotide sequence ID" value="NZ_CP045804.1"/>
</dbReference>
<protein>
    <submittedName>
        <fullName evidence="1">Uncharacterized protein</fullName>
    </submittedName>
</protein>
<proteinExistence type="predicted"/>
<evidence type="ECO:0000313" key="1">
    <source>
        <dbReference type="EMBL" id="QHN39074.1"/>
    </source>
</evidence>
<gene>
    <name evidence="1" type="ORF">GII30_07695</name>
</gene>
<dbReference type="EMBL" id="CP045810">
    <property type="protein sequence ID" value="QHN39074.1"/>
    <property type="molecule type" value="Genomic_DNA"/>
</dbReference>
<organism evidence="1">
    <name type="scientific">Gordonia amarae</name>
    <dbReference type="NCBI Taxonomy" id="36821"/>
    <lineage>
        <taxon>Bacteria</taxon>
        <taxon>Bacillati</taxon>
        <taxon>Actinomycetota</taxon>
        <taxon>Actinomycetes</taxon>
        <taxon>Mycobacteriales</taxon>
        <taxon>Gordoniaceae</taxon>
        <taxon>Gordonia</taxon>
    </lineage>
</organism>
<sequence>MTGNTPQTGGTAPAGAGQRAPGFVIIGLSAIAVAVWVLAGSPAIDDAATIGKIAVGACLLLGITLIATGARKSTTRR</sequence>
<accession>A0A857M9I9</accession>
<reference evidence="1" key="1">
    <citation type="journal article" date="2021" name="Nat. Microbiol.">
        <title>Cocultivation of an ultrasmall environmental parasitic bacterium with lytic ability against bacteria associated with wastewater foams.</title>
        <authorList>
            <person name="Batinovic S."/>
            <person name="Rose J.J.A."/>
            <person name="Ratcliffe J."/>
            <person name="Seviour R.J."/>
            <person name="Petrovski S."/>
        </authorList>
    </citation>
    <scope>NUCLEOTIDE SEQUENCE</scope>
    <source>
        <strain evidence="1">CON44</strain>
    </source>
</reference>
<name>A0A857M9I9_9ACTN</name>
<dbReference type="AlphaFoldDB" id="A0A857M9I9"/>